<feature type="binding site" evidence="5">
    <location>
        <position position="107"/>
    </location>
    <ligand>
        <name>substrate</name>
    </ligand>
</feature>
<dbReference type="GO" id="GO:0016616">
    <property type="term" value="F:oxidoreductase activity, acting on the CH-OH group of donors, NAD or NADP as acceptor"/>
    <property type="evidence" value="ECO:0007669"/>
    <property type="project" value="UniProtKB-ARBA"/>
</dbReference>
<dbReference type="RefSeq" id="WP_048594552.1">
    <property type="nucleotide sequence ID" value="NZ_CVLB01000001.1"/>
</dbReference>
<dbReference type="PRINTS" id="PR00069">
    <property type="entry name" value="ALDKETRDTASE"/>
</dbReference>
<dbReference type="EMBL" id="CVLB01000001">
    <property type="protein sequence ID" value="CRF33339.1"/>
    <property type="molecule type" value="Genomic_DNA"/>
</dbReference>
<dbReference type="Pfam" id="PF00248">
    <property type="entry name" value="Aldo_ket_red"/>
    <property type="match status" value="1"/>
</dbReference>
<dbReference type="PROSITE" id="PS00798">
    <property type="entry name" value="ALDOKETO_REDUCTASE_1"/>
    <property type="match status" value="1"/>
</dbReference>
<organism evidence="8 9">
    <name type="scientific">Brachyspira suanatina</name>
    <dbReference type="NCBI Taxonomy" id="381802"/>
    <lineage>
        <taxon>Bacteria</taxon>
        <taxon>Pseudomonadati</taxon>
        <taxon>Spirochaetota</taxon>
        <taxon>Spirochaetia</taxon>
        <taxon>Brachyspirales</taxon>
        <taxon>Brachyspiraceae</taxon>
        <taxon>Brachyspira</taxon>
    </lineage>
</organism>
<evidence type="ECO:0000256" key="2">
    <source>
        <dbReference type="ARBA" id="ARBA00022857"/>
    </source>
</evidence>
<accession>A0A0G4K700</accession>
<protein>
    <submittedName>
        <fullName evidence="8">Glyoxal reductase</fullName>
        <ecNumber evidence="8">1.1.1.-</ecNumber>
    </submittedName>
</protein>
<evidence type="ECO:0000256" key="4">
    <source>
        <dbReference type="PIRSR" id="PIRSR000097-1"/>
    </source>
</evidence>
<dbReference type="CDD" id="cd19133">
    <property type="entry name" value="AKR_AKR5F1"/>
    <property type="match status" value="1"/>
</dbReference>
<evidence type="ECO:0000256" key="3">
    <source>
        <dbReference type="ARBA" id="ARBA00023002"/>
    </source>
</evidence>
<comment type="similarity">
    <text evidence="1">Belongs to the aldo/keto reductase family.</text>
</comment>
<dbReference type="EC" id="1.1.1.-" evidence="8"/>
<proteinExistence type="inferred from homology"/>
<dbReference type="AlphaFoldDB" id="A0A0G4K700"/>
<dbReference type="InterPro" id="IPR020471">
    <property type="entry name" value="AKR"/>
</dbReference>
<dbReference type="InterPro" id="IPR018170">
    <property type="entry name" value="Aldo/ket_reductase_CS"/>
</dbReference>
<dbReference type="InterPro" id="IPR023210">
    <property type="entry name" value="NADP_OxRdtase_dom"/>
</dbReference>
<dbReference type="PROSITE" id="PS00063">
    <property type="entry name" value="ALDOKETO_REDUCTASE_3"/>
    <property type="match status" value="1"/>
</dbReference>
<dbReference type="Proteomes" id="UP000043763">
    <property type="component" value="Unassembled WGS sequence"/>
</dbReference>
<gene>
    <name evidence="8" type="primary">yvgN</name>
    <name evidence="8" type="ORF">BRSU_1385</name>
</gene>
<dbReference type="SUPFAM" id="SSF51430">
    <property type="entry name" value="NAD(P)-linked oxidoreductase"/>
    <property type="match status" value="1"/>
</dbReference>
<keyword evidence="9" id="KW-1185">Reference proteome</keyword>
<name>A0A0G4K700_9SPIR</name>
<dbReference type="InterPro" id="IPR036812">
    <property type="entry name" value="NAD(P)_OxRdtase_dom_sf"/>
</dbReference>
<keyword evidence="3 8" id="KW-0560">Oxidoreductase</keyword>
<dbReference type="OrthoDB" id="306017at2"/>
<evidence type="ECO:0000256" key="5">
    <source>
        <dbReference type="PIRSR" id="PIRSR000097-2"/>
    </source>
</evidence>
<dbReference type="PANTHER" id="PTHR43827">
    <property type="entry name" value="2,5-DIKETO-D-GLUCONIC ACID REDUCTASE"/>
    <property type="match status" value="1"/>
</dbReference>
<feature type="site" description="Lowers pKa of active site Tyr" evidence="6">
    <location>
        <position position="74"/>
    </location>
</feature>
<evidence type="ECO:0000259" key="7">
    <source>
        <dbReference type="Pfam" id="PF00248"/>
    </source>
</evidence>
<sequence>MNTIKLNNGVEMPILGFGVYRVEDYEECKKACLYAIEAGYRHIDTASIYLNEKAVGDAIKESGINRKEMFITTKLWIQDADYDKAKKAFQISMEKLGLDYLDLYLLHMPFGNYYAAWKAMEELYEAGYIRAIGCCNFYKDRLIDFAAHSKIMPVINQIETHPFFQRWEDQNLMKEYNITLESWGPLAEGKNNIFNNEILKSIGKKYNKTVAQVILRWLTQRNIPIIPKSVNKERIIENSKIFDFTLDDNDMNIIKTLDNNKNIIFLNDDADFIKQLLKLKY</sequence>
<evidence type="ECO:0000313" key="8">
    <source>
        <dbReference type="EMBL" id="CRF33339.1"/>
    </source>
</evidence>
<feature type="domain" description="NADP-dependent oxidoreductase" evidence="7">
    <location>
        <begin position="16"/>
        <end position="258"/>
    </location>
</feature>
<dbReference type="PIRSF" id="PIRSF000097">
    <property type="entry name" value="AKR"/>
    <property type="match status" value="1"/>
</dbReference>
<dbReference type="FunFam" id="3.20.20.100:FF:000015">
    <property type="entry name" value="Oxidoreductase, aldo/keto reductase family"/>
    <property type="match status" value="1"/>
</dbReference>
<dbReference type="Gene3D" id="3.20.20.100">
    <property type="entry name" value="NADP-dependent oxidoreductase domain"/>
    <property type="match status" value="1"/>
</dbReference>
<evidence type="ECO:0000256" key="6">
    <source>
        <dbReference type="PIRSR" id="PIRSR000097-3"/>
    </source>
</evidence>
<feature type="active site" description="Proton donor" evidence="4">
    <location>
        <position position="49"/>
    </location>
</feature>
<evidence type="ECO:0000313" key="9">
    <source>
        <dbReference type="Proteomes" id="UP000043763"/>
    </source>
</evidence>
<evidence type="ECO:0000256" key="1">
    <source>
        <dbReference type="ARBA" id="ARBA00007905"/>
    </source>
</evidence>
<keyword evidence="2" id="KW-0521">NADP</keyword>
<dbReference type="PANTHER" id="PTHR43827:SF3">
    <property type="entry name" value="NADP-DEPENDENT OXIDOREDUCTASE DOMAIN-CONTAINING PROTEIN"/>
    <property type="match status" value="1"/>
</dbReference>
<reference evidence="9" key="1">
    <citation type="submission" date="2015-04" db="EMBL/GenBank/DDBJ databases">
        <authorList>
            <person name="Mushtaq Mamoona"/>
        </authorList>
    </citation>
    <scope>NUCLEOTIDE SEQUENCE [LARGE SCALE GENOMIC DNA]</scope>
    <source>
        <strain evidence="9">AN4859/03</strain>
    </source>
</reference>